<dbReference type="Proteomes" id="UP000325780">
    <property type="component" value="Unassembled WGS sequence"/>
</dbReference>
<evidence type="ECO:0000313" key="2">
    <source>
        <dbReference type="Proteomes" id="UP000325780"/>
    </source>
</evidence>
<proteinExistence type="predicted"/>
<reference evidence="1 2" key="1">
    <citation type="submission" date="2019-04" db="EMBL/GenBank/DDBJ databases">
        <title>Friends and foes A comparative genomics study of 23 Aspergillus species from section Flavi.</title>
        <authorList>
            <consortium name="DOE Joint Genome Institute"/>
            <person name="Kjaerbolling I."/>
            <person name="Vesth T."/>
            <person name="Frisvad J.C."/>
            <person name="Nybo J.L."/>
            <person name="Theobald S."/>
            <person name="Kildgaard S."/>
            <person name="Isbrandt T."/>
            <person name="Kuo A."/>
            <person name="Sato A."/>
            <person name="Lyhne E.K."/>
            <person name="Kogle M.E."/>
            <person name="Wiebenga A."/>
            <person name="Kun R.S."/>
            <person name="Lubbers R.J."/>
            <person name="Makela M.R."/>
            <person name="Barry K."/>
            <person name="Chovatia M."/>
            <person name="Clum A."/>
            <person name="Daum C."/>
            <person name="Haridas S."/>
            <person name="He G."/>
            <person name="LaButti K."/>
            <person name="Lipzen A."/>
            <person name="Mondo S."/>
            <person name="Riley R."/>
            <person name="Salamov A."/>
            <person name="Simmons B.A."/>
            <person name="Magnuson J.K."/>
            <person name="Henrissat B."/>
            <person name="Mortensen U.H."/>
            <person name="Larsen T.O."/>
            <person name="Devries R.P."/>
            <person name="Grigoriev I.V."/>
            <person name="Machida M."/>
            <person name="Baker S.E."/>
            <person name="Andersen M.R."/>
        </authorList>
    </citation>
    <scope>NUCLEOTIDE SEQUENCE [LARGE SCALE GENOMIC DNA]</scope>
    <source>
        <strain evidence="1 2">IBT 18842</strain>
    </source>
</reference>
<dbReference type="EMBL" id="ML742029">
    <property type="protein sequence ID" value="KAE8154461.1"/>
    <property type="molecule type" value="Genomic_DNA"/>
</dbReference>
<gene>
    <name evidence="1" type="ORF">BDV25DRAFT_135896</name>
</gene>
<organism evidence="1 2">
    <name type="scientific">Aspergillus avenaceus</name>
    <dbReference type="NCBI Taxonomy" id="36643"/>
    <lineage>
        <taxon>Eukaryota</taxon>
        <taxon>Fungi</taxon>
        <taxon>Dikarya</taxon>
        <taxon>Ascomycota</taxon>
        <taxon>Pezizomycotina</taxon>
        <taxon>Eurotiomycetes</taxon>
        <taxon>Eurotiomycetidae</taxon>
        <taxon>Eurotiales</taxon>
        <taxon>Aspergillaceae</taxon>
        <taxon>Aspergillus</taxon>
        <taxon>Aspergillus subgen. Circumdati</taxon>
    </lineage>
</organism>
<name>A0A5N6U8M4_ASPAV</name>
<protein>
    <submittedName>
        <fullName evidence="1">Uncharacterized protein</fullName>
    </submittedName>
</protein>
<accession>A0A5N6U8M4</accession>
<sequence>MQVNVDGNWQFVEGIILKEVRVQLEILSGIDSKAATAQIRNAMFSFRGLGSIPHNPEESDLVLQVHLSLLNSTRSIDKVFDLLNGPLKGGIDKAGVDVSFFDVAKEHPFPTKGFELIAIKPVSSSFYLQSCSMSLGYRMPEWSSFYGSGAFSLKRVVLDVRVIRPKEDNDYMFTAKLNGKAIINKLKADGRVEFTKLASGDLRIDMSLYFKSHRGMTTEDIITSFQEWMEMDLTSSMEDWKRQFFFPADLKQVVDGLTSDALSTQANVELHRVKGKVNLVPQGLQEYSFMGSLSVNGIYAKVTITLGKGDALVIAGAVEHYTNHTMGMIADLDVFNPWAIEGAPSDSSLLEFAKQYTVDGEPPTSLIKAVYHKNSEESPIHLTLNVGNFSDTEKRRIDGALLFVNQDYSWAILPNMIVLENVSTYFAMKSDAASGRTIEGYLAGEFNLQDLPNTKLYAAVKAQEPKKGGNSADFWVFFSMMGNTQATRALTILSDPIFGKQDITSSPLWPPEVNSCLRYGNVDQGQTGPALTSNFRARIQGNVSARKFQTLELTLGIAEPFYIFDSLLLTNCTVKLTVENPTIKDKRECSVALSGCVDVPFSFKLLFRGKLPTRAANTESENTVKRCWFQVEAVQVGAATSESSLSPETLFANDIFGPGKNATFPDDTVDYANASTDVPDLFEIAKNNLLQGVGVRCSVLVESDTTSTRRLKLLQFHDSTTQDWEIVPGLITLERARLSFELRNPRSENKYERTTLFNLIGTISIGKDAARIRARAQTRYIRRSSLVLLDFCAALSFVNLVSSIGILPAQDLVEGLKAASSGNPTNCLEAMQLNVSATIKTGTAASAWNVIL</sequence>
<dbReference type="AlphaFoldDB" id="A0A5N6U8M4"/>
<keyword evidence="2" id="KW-1185">Reference proteome</keyword>
<evidence type="ECO:0000313" key="1">
    <source>
        <dbReference type="EMBL" id="KAE8154461.1"/>
    </source>
</evidence>